<organism evidence="1 2">
    <name type="scientific">Opisthorchis viverrini</name>
    <name type="common">Southeast Asian liver fluke</name>
    <dbReference type="NCBI Taxonomy" id="6198"/>
    <lineage>
        <taxon>Eukaryota</taxon>
        <taxon>Metazoa</taxon>
        <taxon>Spiralia</taxon>
        <taxon>Lophotrochozoa</taxon>
        <taxon>Platyhelminthes</taxon>
        <taxon>Trematoda</taxon>
        <taxon>Digenea</taxon>
        <taxon>Opisthorchiida</taxon>
        <taxon>Opisthorchiata</taxon>
        <taxon>Opisthorchiidae</taxon>
        <taxon>Opisthorchis</taxon>
    </lineage>
</organism>
<evidence type="ECO:0000313" key="1">
    <source>
        <dbReference type="EMBL" id="KER21943.1"/>
    </source>
</evidence>
<dbReference type="CTD" id="20324011"/>
<accession>A0A074Z4F1</accession>
<proteinExistence type="predicted"/>
<dbReference type="KEGG" id="ovi:T265_09843"/>
<dbReference type="EMBL" id="KL596929">
    <property type="protein sequence ID" value="KER21943.1"/>
    <property type="molecule type" value="Genomic_DNA"/>
</dbReference>
<keyword evidence="2" id="KW-1185">Reference proteome</keyword>
<dbReference type="Proteomes" id="UP000054324">
    <property type="component" value="Unassembled WGS sequence"/>
</dbReference>
<dbReference type="RefSeq" id="XP_009174302.1">
    <property type="nucleotide sequence ID" value="XM_009176038.1"/>
</dbReference>
<name>A0A074Z4F1_OPIVI</name>
<protein>
    <submittedName>
        <fullName evidence="1">Uncharacterized protein</fullName>
    </submittedName>
</protein>
<reference evidence="1 2" key="1">
    <citation type="submission" date="2013-11" db="EMBL/GenBank/DDBJ databases">
        <title>Opisthorchis viverrini - life in the bile duct.</title>
        <authorList>
            <person name="Young N.D."/>
            <person name="Nagarajan N."/>
            <person name="Lin S.J."/>
            <person name="Korhonen P.K."/>
            <person name="Jex A.R."/>
            <person name="Hall R.S."/>
            <person name="Safavi-Hemami H."/>
            <person name="Kaewkong W."/>
            <person name="Bertrand D."/>
            <person name="Gao S."/>
            <person name="Seet Q."/>
            <person name="Wongkham S."/>
            <person name="Teh B.T."/>
            <person name="Wongkham C."/>
            <person name="Intapan P.M."/>
            <person name="Maleewong W."/>
            <person name="Yang X."/>
            <person name="Hu M."/>
            <person name="Wang Z."/>
            <person name="Hofmann A."/>
            <person name="Sternberg P.W."/>
            <person name="Tan P."/>
            <person name="Wang J."/>
            <person name="Gasser R.B."/>
        </authorList>
    </citation>
    <scope>NUCLEOTIDE SEQUENCE [LARGE SCALE GENOMIC DNA]</scope>
</reference>
<gene>
    <name evidence="1" type="ORF">T265_09843</name>
</gene>
<evidence type="ECO:0000313" key="2">
    <source>
        <dbReference type="Proteomes" id="UP000054324"/>
    </source>
</evidence>
<dbReference type="GeneID" id="20324011"/>
<dbReference type="OrthoDB" id="10029313at2759"/>
<sequence>MLQCEKAEGQDGLNPALFKEGGKSLVIQDAIWDEENVPEECGMSTVIPIFKKVVRSLSRRQLTAVEENVLIKGLNFNFKDASDLEYMATLEAAFKSSDLNEETQQAIRQTIVPAITRNKTHNALLTKEKRAVNSLKADGTIVILPGDKGIRTQMG</sequence>
<dbReference type="AlphaFoldDB" id="A0A074Z4F1"/>